<feature type="transmembrane region" description="Helical" evidence="13">
    <location>
        <begin position="158"/>
        <end position="180"/>
    </location>
</feature>
<reference evidence="15" key="1">
    <citation type="submission" date="2020-04" db="EMBL/GenBank/DDBJ databases">
        <title>Analysis of mating type loci in Filobasidium floriforme.</title>
        <authorList>
            <person name="Nowrousian M."/>
        </authorList>
    </citation>
    <scope>NUCLEOTIDE SEQUENCE</scope>
    <source>
        <strain evidence="15">CBS 6242</strain>
    </source>
</reference>
<feature type="transmembrane region" description="Helical" evidence="13">
    <location>
        <begin position="420"/>
        <end position="442"/>
    </location>
</feature>
<feature type="compositionally biased region" description="Basic and acidic residues" evidence="12">
    <location>
        <begin position="577"/>
        <end position="597"/>
    </location>
</feature>
<evidence type="ECO:0000256" key="1">
    <source>
        <dbReference type="ARBA" id="ARBA00004141"/>
    </source>
</evidence>
<comment type="similarity">
    <text evidence="2">Belongs to the folylpolyglutamate synthase family.</text>
</comment>
<keyword evidence="3" id="KW-0813">Transport</keyword>
<evidence type="ECO:0000259" key="14">
    <source>
        <dbReference type="Pfam" id="PF08245"/>
    </source>
</evidence>
<comment type="caution">
    <text evidence="15">The sequence shown here is derived from an EMBL/GenBank/DDBJ whole genome shotgun (WGS) entry which is preliminary data.</text>
</comment>
<dbReference type="SUPFAM" id="SSF103473">
    <property type="entry name" value="MFS general substrate transporter"/>
    <property type="match status" value="1"/>
</dbReference>
<evidence type="ECO:0000256" key="13">
    <source>
        <dbReference type="SAM" id="Phobius"/>
    </source>
</evidence>
<dbReference type="InterPro" id="IPR013221">
    <property type="entry name" value="Mur_ligase_cen"/>
</dbReference>
<dbReference type="GO" id="GO:0005886">
    <property type="term" value="C:plasma membrane"/>
    <property type="evidence" value="ECO:0007669"/>
    <property type="project" value="TreeGrafter"/>
</dbReference>
<evidence type="ECO:0000256" key="8">
    <source>
        <dbReference type="ARBA" id="ARBA00022840"/>
    </source>
</evidence>
<feature type="region of interest" description="Disordered" evidence="12">
    <location>
        <begin position="547"/>
        <end position="631"/>
    </location>
</feature>
<feature type="transmembrane region" description="Helical" evidence="13">
    <location>
        <begin position="645"/>
        <end position="665"/>
    </location>
</feature>
<evidence type="ECO:0000256" key="10">
    <source>
        <dbReference type="ARBA" id="ARBA00022989"/>
    </source>
</evidence>
<evidence type="ECO:0000256" key="6">
    <source>
        <dbReference type="ARBA" id="ARBA00022723"/>
    </source>
</evidence>
<dbReference type="NCBIfam" id="TIGR01499">
    <property type="entry name" value="folC"/>
    <property type="match status" value="1"/>
</dbReference>
<feature type="transmembrane region" description="Helical" evidence="13">
    <location>
        <begin position="126"/>
        <end position="146"/>
    </location>
</feature>
<keyword evidence="10 13" id="KW-1133">Transmembrane helix</keyword>
<dbReference type="Pfam" id="PF08245">
    <property type="entry name" value="Mur_ligase_M"/>
    <property type="match status" value="1"/>
</dbReference>
<dbReference type="Gene3D" id="1.20.1250.20">
    <property type="entry name" value="MFS general substrate transporter like domains"/>
    <property type="match status" value="1"/>
</dbReference>
<dbReference type="AlphaFoldDB" id="A0A8K0JNN9"/>
<evidence type="ECO:0000256" key="4">
    <source>
        <dbReference type="ARBA" id="ARBA00022598"/>
    </source>
</evidence>
<dbReference type="PANTHER" id="PTHR19432:SF91">
    <property type="entry name" value="GENERAL ALPHA-GLUCOSIDE PERMEASE"/>
    <property type="match status" value="1"/>
</dbReference>
<dbReference type="Gene3D" id="3.40.1190.10">
    <property type="entry name" value="Mur-like, catalytic domain"/>
    <property type="match status" value="1"/>
</dbReference>
<keyword evidence="9" id="KW-0460">Magnesium</keyword>
<dbReference type="InterPro" id="IPR036259">
    <property type="entry name" value="MFS_trans_sf"/>
</dbReference>
<evidence type="ECO:0000256" key="2">
    <source>
        <dbReference type="ARBA" id="ARBA00008276"/>
    </source>
</evidence>
<dbReference type="GO" id="GO:0004326">
    <property type="term" value="F:tetrahydrofolylpolyglutamate synthase activity"/>
    <property type="evidence" value="ECO:0007669"/>
    <property type="project" value="InterPro"/>
</dbReference>
<evidence type="ECO:0000313" key="15">
    <source>
        <dbReference type="EMBL" id="KAG7561883.1"/>
    </source>
</evidence>
<comment type="subcellular location">
    <subcellularLocation>
        <location evidence="1">Membrane</location>
        <topology evidence="1">Multi-pass membrane protein</topology>
    </subcellularLocation>
</comment>
<keyword evidence="7" id="KW-0547">Nucleotide-binding</keyword>
<dbReference type="PANTHER" id="PTHR19432">
    <property type="entry name" value="SUGAR TRANSPORTER"/>
    <property type="match status" value="1"/>
</dbReference>
<dbReference type="PROSITE" id="PS01012">
    <property type="entry name" value="FOLYLPOLYGLU_SYNT_2"/>
    <property type="match status" value="1"/>
</dbReference>
<dbReference type="GO" id="GO:0008506">
    <property type="term" value="F:sucrose:proton symporter activity"/>
    <property type="evidence" value="ECO:0007669"/>
    <property type="project" value="TreeGrafter"/>
</dbReference>
<evidence type="ECO:0000313" key="16">
    <source>
        <dbReference type="Proteomes" id="UP000812966"/>
    </source>
</evidence>
<keyword evidence="4" id="KW-0436">Ligase</keyword>
<organism evidence="15 16">
    <name type="scientific">Filobasidium floriforme</name>
    <dbReference type="NCBI Taxonomy" id="5210"/>
    <lineage>
        <taxon>Eukaryota</taxon>
        <taxon>Fungi</taxon>
        <taxon>Dikarya</taxon>
        <taxon>Basidiomycota</taxon>
        <taxon>Agaricomycotina</taxon>
        <taxon>Tremellomycetes</taxon>
        <taxon>Filobasidiales</taxon>
        <taxon>Filobasidiaceae</taxon>
        <taxon>Filobasidium</taxon>
    </lineage>
</organism>
<dbReference type="InterPro" id="IPR036565">
    <property type="entry name" value="Mur-like_cat_sf"/>
</dbReference>
<dbReference type="Proteomes" id="UP000812966">
    <property type="component" value="Unassembled WGS sequence"/>
</dbReference>
<dbReference type="UniPathway" id="UPA00850"/>
<dbReference type="Pfam" id="PF13347">
    <property type="entry name" value="MFS_2"/>
    <property type="match status" value="1"/>
</dbReference>
<keyword evidence="6" id="KW-0479">Metal-binding</keyword>
<sequence length="1274" mass="139302">MTGGGFALPGAHDDYSEDEDGGNTLEMSELGEGGTTRRREIEWVGKPHVAGPEWMKLPLLTVCMLGLQCVWSIEMGYASPYLLELGLSKSLMSLVFVAGPLSGLIMQPLIGIFADRSKSRFGRRRPFMIVGCIVSVFAMMLLGWAREISAFFGGGQRFAIFLAVWAIYLVDFLVFTVQAVDRALVVDILPPSQQEKGNAWAGRMFGTGSLAGFWVGNINLLNIFPFLGKTQLQVLSFLTSVILMATHGLTAYSVKERVLFRDNRKSSKANVWDTIKSIWTNIFLLPPAIRSICYAQFFAWIGWFPILFYTSVWVGEIYTRQAIAGGRSEDDPELAADATRAGSRALFLNACVNLTTSIFLPFLVSSSGIKAPTTEQVKRMASSGATRTYGNGFLGRIMPQLDRVRSLVPLPKRFRFTIPLPWLTLIRTWAIGQFMFCFTMMATWLAGSVFWANAIIALNGFCWAVAQCESAHHSCELILLDTTASDDAGPAGSAIRMSRDVGRRSQSIDVRNDRLDHALRDYEDEDHMLKTAGLEDETSGVHADRAYGRSALSQPSTSSAGDDWNGSTRVGGSSLRDSLDYDDHNEKGKSDPRDGKRSSWSPDDSLDTTLRVPGSVNSAEQPSRPESSGQSTAEKAGVILGIHNIFIVVPQFLVTFLSAIIFYLLEPTRPALPEHHTSPHVPVSGNITLTGPEDGLGQVEGELSMRNGARLLARAVVHALLHDKPKRELEAHVTSGPDSVGLVFRLGGISAAIAGIMCLRMAHQWRKDFGQTAGYAGLPQTDRELRDSSAFDDSFIPTQSRPIKDGIHLGLQNMHKLMAYLPPVTIPYIHIAGTNGKGSVSAMLDSCLRQAGLRTGRYNSPHLVSIQDAIVVNGTDTTSETYLKHRNKIEAIVQERNLDNSEFEILTATAFSIFAASQPEIDVLIIECGMGGLRDATNVMDPELQLCAVLTTVDLDHQKFLGDTIEAIARDKFGIAVPDGILVVGKQDHPEVYGQAQRRATKLNVDLYETDRNPQVDEPSSGTAQRIGPRAVQVVVDWVQNTPATSIGVTLPLAGEHQTDNLATALMVMQVLQHHERTMRIQPRLQAISPQSTRKGIKNTVWKGRCSWIRLFYAPPSLGPVSPSLRQVEVLVDGAHNSSAAFQLRQYVDSLHIPVTTPITFIIGLSKSPPKTPATVLQPLLAGCRSIDKVIPVAFSTPVDGMPWISNVPMEDVRKAAIEAGIWPENVITLKSEQDLTTGASLLQALQTLDAKEPGIVIVTGSLYLVADAYRISE</sequence>
<keyword evidence="11 13" id="KW-0472">Membrane</keyword>
<accession>A0A8K0JNN9</accession>
<keyword evidence="16" id="KW-1185">Reference proteome</keyword>
<feature type="domain" description="Mur ligase central" evidence="14">
    <location>
        <begin position="831"/>
        <end position="1068"/>
    </location>
</feature>
<evidence type="ECO:0000256" key="9">
    <source>
        <dbReference type="ARBA" id="ARBA00022842"/>
    </source>
</evidence>
<feature type="compositionally biased region" description="Polar residues" evidence="12">
    <location>
        <begin position="615"/>
        <end position="631"/>
    </location>
</feature>
<keyword evidence="8" id="KW-0067">ATP-binding</keyword>
<dbReference type="InterPro" id="IPR001645">
    <property type="entry name" value="Folylpolyglutamate_synth"/>
</dbReference>
<evidence type="ECO:0000256" key="7">
    <source>
        <dbReference type="ARBA" id="ARBA00022741"/>
    </source>
</evidence>
<dbReference type="InterPro" id="IPR036615">
    <property type="entry name" value="Mur_ligase_C_dom_sf"/>
</dbReference>
<feature type="compositionally biased region" description="Polar residues" evidence="12">
    <location>
        <begin position="551"/>
        <end position="571"/>
    </location>
</feature>
<dbReference type="SUPFAM" id="SSF53244">
    <property type="entry name" value="MurD-like peptide ligases, peptide-binding domain"/>
    <property type="match status" value="1"/>
</dbReference>
<proteinExistence type="inferred from homology"/>
<gene>
    <name evidence="15" type="ORF">FFLO_02700</name>
</gene>
<evidence type="ECO:0000256" key="11">
    <source>
        <dbReference type="ARBA" id="ARBA00023136"/>
    </source>
</evidence>
<evidence type="ECO:0000256" key="3">
    <source>
        <dbReference type="ARBA" id="ARBA00022448"/>
    </source>
</evidence>
<evidence type="ECO:0000256" key="5">
    <source>
        <dbReference type="ARBA" id="ARBA00022692"/>
    </source>
</evidence>
<feature type="transmembrane region" description="Helical" evidence="13">
    <location>
        <begin position="91"/>
        <end position="114"/>
    </location>
</feature>
<dbReference type="GO" id="GO:0005524">
    <property type="term" value="F:ATP binding"/>
    <property type="evidence" value="ECO:0007669"/>
    <property type="project" value="UniProtKB-KW"/>
</dbReference>
<evidence type="ECO:0000256" key="12">
    <source>
        <dbReference type="SAM" id="MobiDB-lite"/>
    </source>
</evidence>
<feature type="transmembrane region" description="Helical" evidence="13">
    <location>
        <begin position="200"/>
        <end position="220"/>
    </location>
</feature>
<keyword evidence="5 13" id="KW-0812">Transmembrane</keyword>
<name>A0A8K0JNN9_9TREE</name>
<dbReference type="Gene3D" id="3.90.190.20">
    <property type="entry name" value="Mur ligase, C-terminal domain"/>
    <property type="match status" value="1"/>
</dbReference>
<dbReference type="SUPFAM" id="SSF53623">
    <property type="entry name" value="MurD-like peptide ligases, catalytic domain"/>
    <property type="match status" value="1"/>
</dbReference>
<feature type="transmembrane region" description="Helical" evidence="13">
    <location>
        <begin position="232"/>
        <end position="254"/>
    </location>
</feature>
<dbReference type="GO" id="GO:0046872">
    <property type="term" value="F:metal ion binding"/>
    <property type="evidence" value="ECO:0007669"/>
    <property type="project" value="UniProtKB-KW"/>
</dbReference>
<protein>
    <recommendedName>
        <fullName evidence="14">Mur ligase central domain-containing protein</fullName>
    </recommendedName>
</protein>
<feature type="region of interest" description="Disordered" evidence="12">
    <location>
        <begin position="1"/>
        <end position="36"/>
    </location>
</feature>
<dbReference type="InterPro" id="IPR018109">
    <property type="entry name" value="Folylpolyglutamate_synth_CS"/>
</dbReference>
<dbReference type="EMBL" id="JABELV010000044">
    <property type="protein sequence ID" value="KAG7561883.1"/>
    <property type="molecule type" value="Genomic_DNA"/>
</dbReference>